<accession>A0ABU2J5S6</accession>
<dbReference type="Pfam" id="PF08486">
    <property type="entry name" value="SpoIID"/>
    <property type="match status" value="1"/>
</dbReference>
<proteinExistence type="predicted"/>
<dbReference type="RefSeq" id="WP_311421498.1">
    <property type="nucleotide sequence ID" value="NZ_JAVREH010000003.1"/>
</dbReference>
<dbReference type="Proteomes" id="UP001183176">
    <property type="component" value="Unassembled WGS sequence"/>
</dbReference>
<dbReference type="InterPro" id="IPR028994">
    <property type="entry name" value="Integrin_alpha_N"/>
</dbReference>
<evidence type="ECO:0000313" key="3">
    <source>
        <dbReference type="Proteomes" id="UP001183176"/>
    </source>
</evidence>
<evidence type="ECO:0000259" key="1">
    <source>
        <dbReference type="Pfam" id="PF08486"/>
    </source>
</evidence>
<organism evidence="2 3">
    <name type="scientific">Jatrophihabitans lederbergiae</name>
    <dbReference type="NCBI Taxonomy" id="3075547"/>
    <lineage>
        <taxon>Bacteria</taxon>
        <taxon>Bacillati</taxon>
        <taxon>Actinomycetota</taxon>
        <taxon>Actinomycetes</taxon>
        <taxon>Jatrophihabitantales</taxon>
        <taxon>Jatrophihabitantaceae</taxon>
        <taxon>Jatrophihabitans</taxon>
    </lineage>
</organism>
<dbReference type="EMBL" id="JAVREH010000003">
    <property type="protein sequence ID" value="MDT0260340.1"/>
    <property type="molecule type" value="Genomic_DNA"/>
</dbReference>
<sequence>MTFPLQRTFPTRSHPRVRRAVAVGAVVLSCAAITLVVHPAPAMAWPSSTVQLTGHGYGHGRGMGQYGAYGYATEYGWRYSQILGHYYGGTRLATKNYGPLSVDLSAWDGAGSVTVTSGSAFTTGGVKVAAGGAARLSLSGGKYQLVTSAGCGKTWSAVKSVTAGAIASTVAAPASLSQMLTICSSDGTKRSYRGSLSLISGNGLNRVVNLLAMEDYLRGVVPRESPASWGDSAGGRGIAALQSQAVAARSYASVQNRYGWAKICDSQSCQVYGGAGLNGSSVEDSRTNTAVSTTAGKVLVNGSGGIISAEYSSSTGGWTAGGNFPAVQDLGDDASPNHDWSKSLPASTVASTFGVGTLTSITMTRNGLGAGGGRVLTATVKGTSRTVTVSGTDFQYELGLLSDWFSVTQPAAPPTAPKPPAPAGTPTLYYTNSLTAPATNIAQAFGAPKDVPLACDFNGDRTSTGAVYRSSNSTFYIRDSTRPGGALRTVKLGAPQDKPVCGDWNGDGTDTVGVFRPSTARFYLLNTNARTSASPVLQVQLGGAGYLAVAGDWNGDHRDTLGVYDSKHADFYLVNSLSPGAPRLKYHFGIGADLPVAGDWDGNGSDSYGVQQRGNLFALTNTLGGRTSVYTRFGLAGDLPMAGDWNRDGKDSVGVGRHY</sequence>
<comment type="caution">
    <text evidence="2">The sequence shown here is derived from an EMBL/GenBank/DDBJ whole genome shotgun (WGS) entry which is preliminary data.</text>
</comment>
<protein>
    <submittedName>
        <fullName evidence="2">SpoIID/LytB domain-containing protein</fullName>
    </submittedName>
</protein>
<gene>
    <name evidence="2" type="ORF">RM423_02915</name>
</gene>
<reference evidence="3" key="1">
    <citation type="submission" date="2023-07" db="EMBL/GenBank/DDBJ databases">
        <title>30 novel species of actinomycetes from the DSMZ collection.</title>
        <authorList>
            <person name="Nouioui I."/>
        </authorList>
    </citation>
    <scope>NUCLEOTIDE SEQUENCE [LARGE SCALE GENOMIC DNA]</scope>
    <source>
        <strain evidence="3">DSM 44399</strain>
    </source>
</reference>
<feature type="domain" description="Sporulation stage II protein D amidase enhancer LytB N-terminal" evidence="1">
    <location>
        <begin position="206"/>
        <end position="300"/>
    </location>
</feature>
<dbReference type="PROSITE" id="PS51257">
    <property type="entry name" value="PROKAR_LIPOPROTEIN"/>
    <property type="match status" value="1"/>
</dbReference>
<dbReference type="SUPFAM" id="SSF69318">
    <property type="entry name" value="Integrin alpha N-terminal domain"/>
    <property type="match status" value="1"/>
</dbReference>
<dbReference type="InterPro" id="IPR013693">
    <property type="entry name" value="SpoIID/LytB_N"/>
</dbReference>
<name>A0ABU2J5S6_9ACTN</name>
<keyword evidence="3" id="KW-1185">Reference proteome</keyword>
<evidence type="ECO:0000313" key="2">
    <source>
        <dbReference type="EMBL" id="MDT0260340.1"/>
    </source>
</evidence>